<reference evidence="2 3" key="1">
    <citation type="submission" date="2016-09" db="EMBL/GenBank/DDBJ databases">
        <title>Photobacterium proteolyticum sp. nov. a protease producing bacterium isolated from ocean sediments of Laizhou Bay.</title>
        <authorList>
            <person name="Li Y."/>
        </authorList>
    </citation>
    <scope>NUCLEOTIDE SEQUENCE [LARGE SCALE GENOMIC DNA]</scope>
    <source>
        <strain evidence="2 3">13-12</strain>
    </source>
</reference>
<sequence>MNHWIRRLLLVAGVLLPSIATASSLPAIQGKWQCTPQKERPQEQSWVTYDFKSDGTMTSQEWVRYQEEQQTQLEFNLFIDYRYVVNDADYMLKPVKLSREIITDPNNSNPFDYAARRDLTGYRIFFKPILQGDNAALFDMWYHITPNKHFQMQCKRQGVV</sequence>
<dbReference type="AlphaFoldDB" id="A0A1Q9H1W1"/>
<protein>
    <submittedName>
        <fullName evidence="2">Uncharacterized protein</fullName>
    </submittedName>
</protein>
<gene>
    <name evidence="2" type="ORF">BIT28_02295</name>
</gene>
<feature type="signal peptide" evidence="1">
    <location>
        <begin position="1"/>
        <end position="22"/>
    </location>
</feature>
<evidence type="ECO:0000313" key="3">
    <source>
        <dbReference type="Proteomes" id="UP000186905"/>
    </source>
</evidence>
<dbReference type="Proteomes" id="UP000186905">
    <property type="component" value="Unassembled WGS sequence"/>
</dbReference>
<name>A0A1Q9H1W1_9GAMM</name>
<keyword evidence="3" id="KW-1185">Reference proteome</keyword>
<comment type="caution">
    <text evidence="2">The sequence shown here is derived from an EMBL/GenBank/DDBJ whole genome shotgun (WGS) entry which is preliminary data.</text>
</comment>
<feature type="chain" id="PRO_5010232514" evidence="1">
    <location>
        <begin position="23"/>
        <end position="160"/>
    </location>
</feature>
<dbReference type="EMBL" id="MJIL01000033">
    <property type="protein sequence ID" value="OLQ81707.1"/>
    <property type="molecule type" value="Genomic_DNA"/>
</dbReference>
<dbReference type="OrthoDB" id="5815310at2"/>
<organism evidence="2 3">
    <name type="scientific">Photobacterium proteolyticum</name>
    <dbReference type="NCBI Taxonomy" id="1903952"/>
    <lineage>
        <taxon>Bacteria</taxon>
        <taxon>Pseudomonadati</taxon>
        <taxon>Pseudomonadota</taxon>
        <taxon>Gammaproteobacteria</taxon>
        <taxon>Vibrionales</taxon>
        <taxon>Vibrionaceae</taxon>
        <taxon>Photobacterium</taxon>
    </lineage>
</organism>
<accession>A0A1Q9H1W1</accession>
<proteinExistence type="predicted"/>
<evidence type="ECO:0000313" key="2">
    <source>
        <dbReference type="EMBL" id="OLQ81707.1"/>
    </source>
</evidence>
<keyword evidence="1" id="KW-0732">Signal</keyword>
<dbReference type="RefSeq" id="WP_075761698.1">
    <property type="nucleotide sequence ID" value="NZ_MJIL01000033.1"/>
</dbReference>
<evidence type="ECO:0000256" key="1">
    <source>
        <dbReference type="SAM" id="SignalP"/>
    </source>
</evidence>